<name>A0A2N7TM69_9GAMM</name>
<comment type="caution">
    <text evidence="1">The sequence shown here is derived from an EMBL/GenBank/DDBJ whole genome shotgun (WGS) entry which is preliminary data.</text>
</comment>
<dbReference type="AlphaFoldDB" id="A0A2N7TM69"/>
<dbReference type="OrthoDB" id="962952at2"/>
<keyword evidence="2" id="KW-1185">Reference proteome</keyword>
<gene>
    <name evidence="1" type="ORF">C1H66_11600</name>
</gene>
<dbReference type="EMBL" id="PNRE01000051">
    <property type="protein sequence ID" value="PMR69218.1"/>
    <property type="molecule type" value="Genomic_DNA"/>
</dbReference>
<protein>
    <submittedName>
        <fullName evidence="1">Uncharacterized protein</fullName>
    </submittedName>
</protein>
<evidence type="ECO:0000313" key="1">
    <source>
        <dbReference type="EMBL" id="PMR69218.1"/>
    </source>
</evidence>
<accession>A0A2N7TM69</accession>
<organism evidence="1 2">
    <name type="scientific">Halomonas heilongjiangensis</name>
    <dbReference type="NCBI Taxonomy" id="1387883"/>
    <lineage>
        <taxon>Bacteria</taxon>
        <taxon>Pseudomonadati</taxon>
        <taxon>Pseudomonadota</taxon>
        <taxon>Gammaproteobacteria</taxon>
        <taxon>Oceanospirillales</taxon>
        <taxon>Halomonadaceae</taxon>
        <taxon>Halomonas</taxon>
    </lineage>
</organism>
<proteinExistence type="predicted"/>
<sequence length="89" mass="10483">MDEDLSRMTREELLAEVRTLRQAIREHRDCSGHDLCWHHPALWSLLPEQTDPVPVVPEWPAFMRGCIKYRQSLDEQAPDAPRSDEPYQE</sequence>
<dbReference type="Proteomes" id="UP000235346">
    <property type="component" value="Unassembled WGS sequence"/>
</dbReference>
<reference evidence="1 2" key="1">
    <citation type="submission" date="2018-01" db="EMBL/GenBank/DDBJ databases">
        <title>Halomonas endophytica sp. nov., isolated from storage liquid in the stems of Populus euphratica.</title>
        <authorList>
            <person name="Chen C."/>
        </authorList>
    </citation>
    <scope>NUCLEOTIDE SEQUENCE [LARGE SCALE GENOMIC DNA]</scope>
    <source>
        <strain evidence="1 2">DSM 26881</strain>
    </source>
</reference>
<dbReference type="RefSeq" id="WP_102628043.1">
    <property type="nucleotide sequence ID" value="NZ_PDOH01000054.1"/>
</dbReference>
<evidence type="ECO:0000313" key="2">
    <source>
        <dbReference type="Proteomes" id="UP000235346"/>
    </source>
</evidence>